<dbReference type="RefSeq" id="WP_035851116.1">
    <property type="nucleotide sequence ID" value="NZ_KK073874.1"/>
</dbReference>
<accession>A0A010ZWU3</accession>
<feature type="transmembrane region" description="Helical" evidence="1">
    <location>
        <begin position="160"/>
        <end position="180"/>
    </location>
</feature>
<feature type="transmembrane region" description="Helical" evidence="1">
    <location>
        <begin position="213"/>
        <end position="232"/>
    </location>
</feature>
<feature type="transmembrane region" description="Helical" evidence="1">
    <location>
        <begin position="238"/>
        <end position="263"/>
    </location>
</feature>
<protein>
    <submittedName>
        <fullName evidence="2">Uncharacterized protein</fullName>
    </submittedName>
</protein>
<dbReference type="Proteomes" id="UP000021053">
    <property type="component" value="Unassembled WGS sequence"/>
</dbReference>
<feature type="transmembrane region" description="Helical" evidence="1">
    <location>
        <begin position="102"/>
        <end position="122"/>
    </location>
</feature>
<comment type="caution">
    <text evidence="2">The sequence shown here is derived from an EMBL/GenBank/DDBJ whole genome shotgun (WGS) entry which is preliminary data.</text>
</comment>
<gene>
    <name evidence="2" type="ORF">CryarDRAFT_2811</name>
</gene>
<evidence type="ECO:0000256" key="1">
    <source>
        <dbReference type="SAM" id="Phobius"/>
    </source>
</evidence>
<keyword evidence="1" id="KW-0472">Membrane</keyword>
<reference evidence="2 3" key="1">
    <citation type="submission" date="2013-07" db="EMBL/GenBank/DDBJ databases">
        <authorList>
            <consortium name="DOE Joint Genome Institute"/>
            <person name="Eisen J."/>
            <person name="Huntemann M."/>
            <person name="Han J."/>
            <person name="Chen A."/>
            <person name="Kyrpides N."/>
            <person name="Mavromatis K."/>
            <person name="Markowitz V."/>
            <person name="Palaniappan K."/>
            <person name="Ivanova N."/>
            <person name="Schaumberg A."/>
            <person name="Pati A."/>
            <person name="Liolios K."/>
            <person name="Nordberg H.P."/>
            <person name="Cantor M.N."/>
            <person name="Hua S.X."/>
            <person name="Woyke T."/>
        </authorList>
    </citation>
    <scope>NUCLEOTIDE SEQUENCE [LARGE SCALE GENOMIC DNA]</scope>
    <source>
        <strain evidence="2 3">DSM 44712</strain>
    </source>
</reference>
<dbReference type="AlphaFoldDB" id="A0A010ZWU3"/>
<evidence type="ECO:0000313" key="3">
    <source>
        <dbReference type="Proteomes" id="UP000021053"/>
    </source>
</evidence>
<sequence>MRLARALVALAVRRSPAADREDDRREWEAELAVLAAEGRGGPALRYAASLALARPRGGPTLTWRGFRLIVIAPVVATVALFLGVVPTRLASAVLGADTQTSLMAVFAAGLAVAAGLLGRRWAVRVGTGWRILAVTVPGWAVGVLFNAGTASPASALQVHAPAFLVFFAGLAVALTLAGRLPRFGSAAGAAVALVAAHVATVVMMALSAVPLDFAYAPAWLFVSLTGFGVGGMPPGDALLVWDVTGFDTYLFVVFTGLAFGAVLRPPAGAAPSGSSRPAASGAR</sequence>
<organism evidence="2 3">
    <name type="scientific">Cryptosporangium arvum DSM 44712</name>
    <dbReference type="NCBI Taxonomy" id="927661"/>
    <lineage>
        <taxon>Bacteria</taxon>
        <taxon>Bacillati</taxon>
        <taxon>Actinomycetota</taxon>
        <taxon>Actinomycetes</taxon>
        <taxon>Cryptosporangiales</taxon>
        <taxon>Cryptosporangiaceae</taxon>
        <taxon>Cryptosporangium</taxon>
    </lineage>
</organism>
<feature type="transmembrane region" description="Helical" evidence="1">
    <location>
        <begin position="128"/>
        <end position="148"/>
    </location>
</feature>
<evidence type="ECO:0000313" key="2">
    <source>
        <dbReference type="EMBL" id="EXG81692.1"/>
    </source>
</evidence>
<feature type="transmembrane region" description="Helical" evidence="1">
    <location>
        <begin position="68"/>
        <end position="90"/>
    </location>
</feature>
<proteinExistence type="predicted"/>
<keyword evidence="1" id="KW-1133">Transmembrane helix</keyword>
<feature type="transmembrane region" description="Helical" evidence="1">
    <location>
        <begin position="186"/>
        <end position="206"/>
    </location>
</feature>
<keyword evidence="3" id="KW-1185">Reference proteome</keyword>
<dbReference type="HOGENOM" id="CLU_982521_0_0_11"/>
<name>A0A010ZWU3_9ACTN</name>
<keyword evidence="1" id="KW-0812">Transmembrane</keyword>
<dbReference type="EMBL" id="JFBT01000001">
    <property type="protein sequence ID" value="EXG81692.1"/>
    <property type="molecule type" value="Genomic_DNA"/>
</dbReference>